<dbReference type="AlphaFoldDB" id="A0A2M9A3V2"/>
<keyword evidence="1" id="KW-0472">Membrane</keyword>
<sequence length="121" mass="13896">MKDTLNGGCVDIWLDEIVPCLKDIKTGEIKETVVFKIESRSFLRKFKEKDGWGINWINVPTEVEVYALALKVYGFALNKELLNHYIGVIGASFLGILHPFHFMLDKGAAQKLLEVYTYEWN</sequence>
<proteinExistence type="predicted"/>
<dbReference type="OrthoDB" id="9800543at2"/>
<evidence type="ECO:0000313" key="3">
    <source>
        <dbReference type="Proteomes" id="UP000231134"/>
    </source>
</evidence>
<gene>
    <name evidence="2" type="ORF">BGX16_0224</name>
</gene>
<comment type="caution">
    <text evidence="2">The sequence shown here is derived from an EMBL/GenBank/DDBJ whole genome shotgun (WGS) entry which is preliminary data.</text>
</comment>
<keyword evidence="1" id="KW-1133">Transmembrane helix</keyword>
<name>A0A2M9A3V2_9BACT</name>
<keyword evidence="3" id="KW-1185">Reference proteome</keyword>
<feature type="transmembrane region" description="Helical" evidence="1">
    <location>
        <begin position="85"/>
        <end position="104"/>
    </location>
</feature>
<keyword evidence="1" id="KW-0812">Transmembrane</keyword>
<dbReference type="EMBL" id="PGEX01000001">
    <property type="protein sequence ID" value="PJJ40307.1"/>
    <property type="molecule type" value="Genomic_DNA"/>
</dbReference>
<evidence type="ECO:0000256" key="1">
    <source>
        <dbReference type="SAM" id="Phobius"/>
    </source>
</evidence>
<dbReference type="RefSeq" id="WP_100424411.1">
    <property type="nucleotide sequence ID" value="NZ_PGEX01000001.1"/>
</dbReference>
<protein>
    <submittedName>
        <fullName evidence="2">Uncharacterized protein</fullName>
    </submittedName>
</protein>
<accession>A0A2M9A3V2</accession>
<reference evidence="2 3" key="1">
    <citation type="submission" date="2017-11" db="EMBL/GenBank/DDBJ databases">
        <title>Animal gut microbial communities from fecal samples from Wisconsin, USA.</title>
        <authorList>
            <person name="Neumann A."/>
        </authorList>
    </citation>
    <scope>NUCLEOTIDE SEQUENCE [LARGE SCALE GENOMIC DNA]</scope>
    <source>
        <strain evidence="2 3">UWS3</strain>
    </source>
</reference>
<evidence type="ECO:0000313" key="2">
    <source>
        <dbReference type="EMBL" id="PJJ40307.1"/>
    </source>
</evidence>
<dbReference type="Proteomes" id="UP000231134">
    <property type="component" value="Unassembled WGS sequence"/>
</dbReference>
<organism evidence="2 3">
    <name type="scientific">Hallerella succinigenes</name>
    <dbReference type="NCBI Taxonomy" id="1896222"/>
    <lineage>
        <taxon>Bacteria</taxon>
        <taxon>Pseudomonadati</taxon>
        <taxon>Fibrobacterota</taxon>
        <taxon>Fibrobacteria</taxon>
        <taxon>Fibrobacterales</taxon>
        <taxon>Fibrobacteraceae</taxon>
        <taxon>Hallerella</taxon>
    </lineage>
</organism>